<feature type="region of interest" description="Disordered" evidence="1">
    <location>
        <begin position="1"/>
        <end position="22"/>
    </location>
</feature>
<dbReference type="Pfam" id="PF00581">
    <property type="entry name" value="Rhodanese"/>
    <property type="match status" value="1"/>
</dbReference>
<proteinExistence type="predicted"/>
<accession>M0GWQ1</accession>
<dbReference type="PANTHER" id="PTHR43031:SF16">
    <property type="entry name" value="OXIDOREDUCTASE"/>
    <property type="match status" value="1"/>
</dbReference>
<comment type="caution">
    <text evidence="3">The sequence shown here is derived from an EMBL/GenBank/DDBJ whole genome shotgun (WGS) entry which is preliminary data.</text>
</comment>
<name>M0GWQ1_HALGM</name>
<dbReference type="InterPro" id="IPR001763">
    <property type="entry name" value="Rhodanese-like_dom"/>
</dbReference>
<dbReference type="PROSITE" id="PS50206">
    <property type="entry name" value="RHODANESE_3"/>
    <property type="match status" value="1"/>
</dbReference>
<dbReference type="InterPro" id="IPR036873">
    <property type="entry name" value="Rhodanese-like_dom_sf"/>
</dbReference>
<dbReference type="PANTHER" id="PTHR43031">
    <property type="entry name" value="FAD-DEPENDENT OXIDOREDUCTASE"/>
    <property type="match status" value="1"/>
</dbReference>
<evidence type="ECO:0000259" key="2">
    <source>
        <dbReference type="PROSITE" id="PS50206"/>
    </source>
</evidence>
<organism evidence="3 4">
    <name type="scientific">Haloferax gibbonsii (strain ATCC 33959 / DSM 4427 / JCM 8863 / NBRC 102184 / NCIMB 2188 / Ma 2.38)</name>
    <dbReference type="NCBI Taxonomy" id="1227459"/>
    <lineage>
        <taxon>Archaea</taxon>
        <taxon>Methanobacteriati</taxon>
        <taxon>Methanobacteriota</taxon>
        <taxon>Stenosarchaea group</taxon>
        <taxon>Halobacteria</taxon>
        <taxon>Halobacteriales</taxon>
        <taxon>Haloferacaceae</taxon>
        <taxon>Haloferax</taxon>
    </lineage>
</organism>
<dbReference type="Gene3D" id="3.40.250.10">
    <property type="entry name" value="Rhodanese-like domain"/>
    <property type="match status" value="1"/>
</dbReference>
<dbReference type="Proteomes" id="UP000011571">
    <property type="component" value="Unassembled WGS sequence"/>
</dbReference>
<feature type="domain" description="Rhodanese" evidence="2">
    <location>
        <begin position="45"/>
        <end position="139"/>
    </location>
</feature>
<dbReference type="PATRIC" id="fig|1227459.3.peg.3913"/>
<sequence length="152" mass="16570">MRPTTVGGPSVEHRAAGSTSAFRASDVGRAVTTIRPDELDARLADGDDPFVLDIRPESNYQRGAIEGSRNVPVYDDLRSGDDASLRGRLDEIPRDRDVVVVCKMGIVAKRATGLLREEGYDAATLAGGMSGWNGYQRGSLGYKLRSLIWRLF</sequence>
<dbReference type="SUPFAM" id="SSF52821">
    <property type="entry name" value="Rhodanese/Cell cycle control phosphatase"/>
    <property type="match status" value="1"/>
</dbReference>
<evidence type="ECO:0000313" key="3">
    <source>
        <dbReference type="EMBL" id="ELZ75937.1"/>
    </source>
</evidence>
<evidence type="ECO:0000256" key="1">
    <source>
        <dbReference type="SAM" id="MobiDB-lite"/>
    </source>
</evidence>
<keyword evidence="4" id="KW-1185">Reference proteome</keyword>
<reference evidence="3 4" key="1">
    <citation type="journal article" date="2014" name="PLoS Genet.">
        <title>Phylogenetically driven sequencing of extremely halophilic archaea reveals strategies for static and dynamic osmo-response.</title>
        <authorList>
            <person name="Becker E.A."/>
            <person name="Seitzer P.M."/>
            <person name="Tritt A."/>
            <person name="Larsen D."/>
            <person name="Krusor M."/>
            <person name="Yao A.I."/>
            <person name="Wu D."/>
            <person name="Madern D."/>
            <person name="Eisen J.A."/>
            <person name="Darling A.E."/>
            <person name="Facciotti M.T."/>
        </authorList>
    </citation>
    <scope>NUCLEOTIDE SEQUENCE [LARGE SCALE GENOMIC DNA]</scope>
    <source>
        <strain evidence="4">ATCC 33959 / DSM 4427 / JCM 8863 / NBRC 102184 / NCIMB 2188 / Ma 2.38</strain>
    </source>
</reference>
<evidence type="ECO:0000313" key="4">
    <source>
        <dbReference type="Proteomes" id="UP000011571"/>
    </source>
</evidence>
<dbReference type="EMBL" id="AOLJ01000028">
    <property type="protein sequence ID" value="ELZ75937.1"/>
    <property type="molecule type" value="Genomic_DNA"/>
</dbReference>
<protein>
    <submittedName>
        <fullName evidence="3">Rhodanese</fullName>
    </submittedName>
</protein>
<dbReference type="CDD" id="cd00158">
    <property type="entry name" value="RHOD"/>
    <property type="match status" value="1"/>
</dbReference>
<dbReference type="InterPro" id="IPR050229">
    <property type="entry name" value="GlpE_sulfurtransferase"/>
</dbReference>
<dbReference type="SMART" id="SM00450">
    <property type="entry name" value="RHOD"/>
    <property type="match status" value="1"/>
</dbReference>
<dbReference type="AlphaFoldDB" id="M0GWQ1"/>
<gene>
    <name evidence="3" type="ORF">C454_19824</name>
</gene>